<feature type="transmembrane region" description="Helical" evidence="1">
    <location>
        <begin position="183"/>
        <end position="206"/>
    </location>
</feature>
<keyword evidence="1" id="KW-1133">Transmembrane helix</keyword>
<evidence type="ECO:0000313" key="3">
    <source>
        <dbReference type="Proteomes" id="UP000323708"/>
    </source>
</evidence>
<feature type="transmembrane region" description="Helical" evidence="1">
    <location>
        <begin position="121"/>
        <end position="139"/>
    </location>
</feature>
<feature type="transmembrane region" description="Helical" evidence="1">
    <location>
        <begin position="151"/>
        <end position="171"/>
    </location>
</feature>
<feature type="transmembrane region" description="Helical" evidence="1">
    <location>
        <begin position="304"/>
        <end position="323"/>
    </location>
</feature>
<reference evidence="2 3" key="1">
    <citation type="submission" date="2019-09" db="EMBL/GenBank/DDBJ databases">
        <authorList>
            <person name="Chen X.-Y."/>
        </authorList>
    </citation>
    <scope>NUCLEOTIDE SEQUENCE [LARGE SCALE GENOMIC DNA]</scope>
    <source>
        <strain evidence="2 3">NY5</strain>
    </source>
</reference>
<dbReference type="Proteomes" id="UP000323708">
    <property type="component" value="Unassembled WGS sequence"/>
</dbReference>
<sequence length="333" mass="35791">MKASRPPWWRPFVSCPCDPARCASPVTSPGIFLRGMLMGAADIVPGVSGGTMAFITGIYETLLDSIRAVDLDFLQMVLKLDIRGAWAHVNGGFLLALLAGIATSILSLARLISWLLEHHPVPLWAFFFGLILASALVLLRQVPRWNLPRVLSLLAGVATATTIALAPVVNLDVGMAGVFLSGFLAICAMILPGISGSFILVLLGMYGTVLNALKGLDLGFILVFAVGAASGLLCFSRLLHFLLHRFHAATMALLTGFLFGSLLVVWPWKRTLAWTESSSGELKPAQQIPVTPTEFTVVSGEQGQLALCVALMLVGFALVWLIDSRWGRAERAR</sequence>
<name>A0A5B0X3Z8_9GAMM</name>
<dbReference type="Pfam" id="PF04018">
    <property type="entry name" value="VCA0040-like"/>
    <property type="match status" value="1"/>
</dbReference>
<proteinExistence type="predicted"/>
<dbReference type="AlphaFoldDB" id="A0A5B0X3Z8"/>
<feature type="transmembrane region" description="Helical" evidence="1">
    <location>
        <begin position="246"/>
        <end position="268"/>
    </location>
</feature>
<dbReference type="PANTHER" id="PTHR37308">
    <property type="entry name" value="INTEGRAL MEMBRANE PROTEIN"/>
    <property type="match status" value="1"/>
</dbReference>
<dbReference type="PANTHER" id="PTHR37308:SF1">
    <property type="entry name" value="POLYPRENYL-PHOSPHATE TRANSPORTER"/>
    <property type="match status" value="1"/>
</dbReference>
<protein>
    <submittedName>
        <fullName evidence="2">DUF368 domain-containing protein</fullName>
    </submittedName>
</protein>
<keyword evidence="1" id="KW-0812">Transmembrane</keyword>
<accession>A0A5B0X3Z8</accession>
<organism evidence="2 3">
    <name type="scientific">Pseudohalioglobus sediminis</name>
    <dbReference type="NCBI Taxonomy" id="2606449"/>
    <lineage>
        <taxon>Bacteria</taxon>
        <taxon>Pseudomonadati</taxon>
        <taxon>Pseudomonadota</taxon>
        <taxon>Gammaproteobacteria</taxon>
        <taxon>Cellvibrionales</taxon>
        <taxon>Halieaceae</taxon>
        <taxon>Pseudohalioglobus</taxon>
    </lineage>
</organism>
<comment type="caution">
    <text evidence="2">The sequence shown here is derived from an EMBL/GenBank/DDBJ whole genome shotgun (WGS) entry which is preliminary data.</text>
</comment>
<dbReference type="InterPro" id="IPR007163">
    <property type="entry name" value="VCA0040-like"/>
</dbReference>
<dbReference type="EMBL" id="VTUX01000002">
    <property type="protein sequence ID" value="KAA1193445.1"/>
    <property type="molecule type" value="Genomic_DNA"/>
</dbReference>
<keyword evidence="1" id="KW-0472">Membrane</keyword>
<feature type="transmembrane region" description="Helical" evidence="1">
    <location>
        <begin position="85"/>
        <end position="109"/>
    </location>
</feature>
<evidence type="ECO:0000313" key="2">
    <source>
        <dbReference type="EMBL" id="KAA1193445.1"/>
    </source>
</evidence>
<feature type="transmembrane region" description="Helical" evidence="1">
    <location>
        <begin position="218"/>
        <end position="239"/>
    </location>
</feature>
<evidence type="ECO:0000256" key="1">
    <source>
        <dbReference type="SAM" id="Phobius"/>
    </source>
</evidence>
<keyword evidence="3" id="KW-1185">Reference proteome</keyword>
<gene>
    <name evidence="2" type="ORF">F0M18_06310</name>
</gene>